<evidence type="ECO:0000256" key="11">
    <source>
        <dbReference type="PROSITE-ProRule" id="PRU00524"/>
    </source>
</evidence>
<dbReference type="Pfam" id="PF00677">
    <property type="entry name" value="Lum_binding"/>
    <property type="match status" value="2"/>
</dbReference>
<keyword evidence="9" id="KW-0677">Repeat</keyword>
<evidence type="ECO:0000256" key="5">
    <source>
        <dbReference type="ARBA" id="ARBA00012827"/>
    </source>
</evidence>
<dbReference type="Proteomes" id="UP000656077">
    <property type="component" value="Unassembled WGS sequence"/>
</dbReference>
<dbReference type="FunFam" id="2.40.30.20:FF:000003">
    <property type="entry name" value="Riboflavin synthase, alpha subunit"/>
    <property type="match status" value="1"/>
</dbReference>
<comment type="caution">
    <text evidence="13">The sequence shown here is derived from an EMBL/GenBank/DDBJ whole genome shotgun (WGS) entry which is preliminary data.</text>
</comment>
<comment type="function">
    <text evidence="2">Catalyzes the dismutation of two molecules of 6,7-dimethyl-8-ribityllumazine, resulting in the formation of riboflavin and 5-amino-6-(D-ribitylamino)uracil.</text>
</comment>
<dbReference type="PANTHER" id="PTHR21098:SF12">
    <property type="entry name" value="RIBOFLAVIN SYNTHASE"/>
    <property type="match status" value="1"/>
</dbReference>
<feature type="repeat" description="Lumazine-binding" evidence="11">
    <location>
        <begin position="97"/>
        <end position="193"/>
    </location>
</feature>
<dbReference type="PROSITE" id="PS51177">
    <property type="entry name" value="LUMAZINE_BIND"/>
    <property type="match status" value="2"/>
</dbReference>
<protein>
    <recommendedName>
        <fullName evidence="6 10">Riboflavin synthase</fullName>
        <ecNumber evidence="5 10">2.5.1.9</ecNumber>
    </recommendedName>
</protein>
<name>A0A964RS99_9CLOT</name>
<dbReference type="GO" id="GO:0009231">
    <property type="term" value="P:riboflavin biosynthetic process"/>
    <property type="evidence" value="ECO:0007669"/>
    <property type="project" value="UniProtKB-KW"/>
</dbReference>
<evidence type="ECO:0000256" key="3">
    <source>
        <dbReference type="ARBA" id="ARBA00004887"/>
    </source>
</evidence>
<dbReference type="EC" id="2.5.1.9" evidence="5 10"/>
<dbReference type="FunFam" id="2.40.30.20:FF:000004">
    <property type="entry name" value="Riboflavin synthase, alpha subunit"/>
    <property type="match status" value="1"/>
</dbReference>
<evidence type="ECO:0000313" key="13">
    <source>
        <dbReference type="EMBL" id="MVX66902.1"/>
    </source>
</evidence>
<evidence type="ECO:0000259" key="12">
    <source>
        <dbReference type="PROSITE" id="PS51177"/>
    </source>
</evidence>
<dbReference type="RefSeq" id="WP_160361380.1">
    <property type="nucleotide sequence ID" value="NZ_JBLZIA010000003.1"/>
</dbReference>
<dbReference type="CDD" id="cd00402">
    <property type="entry name" value="Riboflavin_synthase_like"/>
    <property type="match status" value="1"/>
</dbReference>
<evidence type="ECO:0000256" key="6">
    <source>
        <dbReference type="ARBA" id="ARBA00013950"/>
    </source>
</evidence>
<dbReference type="NCBIfam" id="TIGR00187">
    <property type="entry name" value="ribE"/>
    <property type="match status" value="1"/>
</dbReference>
<dbReference type="InterPro" id="IPR023366">
    <property type="entry name" value="ATP_synth_asu-like_sf"/>
</dbReference>
<evidence type="ECO:0000313" key="14">
    <source>
        <dbReference type="Proteomes" id="UP000656077"/>
    </source>
</evidence>
<dbReference type="InterPro" id="IPR017938">
    <property type="entry name" value="Riboflavin_synthase-like_b-brl"/>
</dbReference>
<feature type="domain" description="Lumazine-binding" evidence="12">
    <location>
        <begin position="1"/>
        <end position="96"/>
    </location>
</feature>
<evidence type="ECO:0000256" key="8">
    <source>
        <dbReference type="ARBA" id="ARBA00022679"/>
    </source>
</evidence>
<comment type="subunit">
    <text evidence="4">Homotrimer.</text>
</comment>
<dbReference type="InterPro" id="IPR001783">
    <property type="entry name" value="Lumazine-bd"/>
</dbReference>
<gene>
    <name evidence="13" type="ORF">GKZ28_24905</name>
</gene>
<feature type="repeat" description="Lumazine-binding" evidence="11">
    <location>
        <begin position="1"/>
        <end position="96"/>
    </location>
</feature>
<dbReference type="Gene3D" id="2.40.30.20">
    <property type="match status" value="2"/>
</dbReference>
<evidence type="ECO:0000256" key="9">
    <source>
        <dbReference type="ARBA" id="ARBA00022737"/>
    </source>
</evidence>
<dbReference type="AlphaFoldDB" id="A0A964RS99"/>
<feature type="domain" description="Lumazine-binding" evidence="12">
    <location>
        <begin position="97"/>
        <end position="193"/>
    </location>
</feature>
<dbReference type="GO" id="GO:0004746">
    <property type="term" value="F:riboflavin synthase activity"/>
    <property type="evidence" value="ECO:0007669"/>
    <property type="project" value="UniProtKB-UniRule"/>
</dbReference>
<evidence type="ECO:0000256" key="2">
    <source>
        <dbReference type="ARBA" id="ARBA00002803"/>
    </source>
</evidence>
<dbReference type="SUPFAM" id="SSF63380">
    <property type="entry name" value="Riboflavin synthase domain-like"/>
    <property type="match status" value="2"/>
</dbReference>
<accession>A0A964RS99</accession>
<comment type="catalytic activity">
    <reaction evidence="1">
        <text>2 6,7-dimethyl-8-(1-D-ribityl)lumazine + H(+) = 5-amino-6-(D-ribitylamino)uracil + riboflavin</text>
        <dbReference type="Rhea" id="RHEA:20772"/>
        <dbReference type="ChEBI" id="CHEBI:15378"/>
        <dbReference type="ChEBI" id="CHEBI:15934"/>
        <dbReference type="ChEBI" id="CHEBI:57986"/>
        <dbReference type="ChEBI" id="CHEBI:58201"/>
        <dbReference type="EC" id="2.5.1.9"/>
    </reaction>
</comment>
<dbReference type="NCBIfam" id="NF006767">
    <property type="entry name" value="PRK09289.1"/>
    <property type="match status" value="1"/>
</dbReference>
<keyword evidence="8 13" id="KW-0808">Transferase</keyword>
<proteinExistence type="predicted"/>
<reference evidence="13" key="1">
    <citation type="submission" date="2019-12" db="EMBL/GenBank/DDBJ databases">
        <title>Microbes associate with the intestines of laboratory mice.</title>
        <authorList>
            <person name="Navarre W."/>
            <person name="Wong E."/>
        </authorList>
    </citation>
    <scope>NUCLEOTIDE SEQUENCE</scope>
    <source>
        <strain evidence="13">NM79_F5</strain>
    </source>
</reference>
<evidence type="ECO:0000256" key="4">
    <source>
        <dbReference type="ARBA" id="ARBA00011233"/>
    </source>
</evidence>
<keyword evidence="7" id="KW-0686">Riboflavin biosynthesis</keyword>
<evidence type="ECO:0000256" key="7">
    <source>
        <dbReference type="ARBA" id="ARBA00022619"/>
    </source>
</evidence>
<dbReference type="EMBL" id="WSRQ01000078">
    <property type="protein sequence ID" value="MVX66902.1"/>
    <property type="molecule type" value="Genomic_DNA"/>
</dbReference>
<sequence>MFTGIIEEVGVLQEFNIGNGFGVMVIKCNDILDDTKIGDSIATNGVCLTVKEKTSYSFKAEVMGETLAKSNLGSLKVGDKLNLERALRLSDRLGGHIVSGHIDGVGKIVSVKEESDGTWFTISAPKDVLKYIIYKGSIGIDGISLTVAYVDDEVFKVSVIPHTLDNTILPHKKVNSVVNLECDLVGKYIEKLVGGRNASNETDTSTITMDFLKNNGF</sequence>
<comment type="pathway">
    <text evidence="3">Cofactor biosynthesis; riboflavin biosynthesis; riboflavin from 2-hydroxy-3-oxobutyl phosphate and 5-amino-6-(D-ribitylamino)uracil: step 2/2.</text>
</comment>
<dbReference type="PIRSF" id="PIRSF000498">
    <property type="entry name" value="Riboflavin_syn_A"/>
    <property type="match status" value="1"/>
</dbReference>
<evidence type="ECO:0000256" key="10">
    <source>
        <dbReference type="NCBIfam" id="TIGR00187"/>
    </source>
</evidence>
<evidence type="ECO:0000256" key="1">
    <source>
        <dbReference type="ARBA" id="ARBA00000968"/>
    </source>
</evidence>
<dbReference type="PANTHER" id="PTHR21098">
    <property type="entry name" value="RIBOFLAVIN SYNTHASE ALPHA CHAIN"/>
    <property type="match status" value="1"/>
</dbReference>
<dbReference type="InterPro" id="IPR026017">
    <property type="entry name" value="Lumazine-bd_dom"/>
</dbReference>
<dbReference type="NCBIfam" id="NF009566">
    <property type="entry name" value="PRK13020.1"/>
    <property type="match status" value="1"/>
</dbReference>
<organism evidence="13 14">
    <name type="scientific">Clostridium chromiireducens</name>
    <dbReference type="NCBI Taxonomy" id="225345"/>
    <lineage>
        <taxon>Bacteria</taxon>
        <taxon>Bacillati</taxon>
        <taxon>Bacillota</taxon>
        <taxon>Clostridia</taxon>
        <taxon>Eubacteriales</taxon>
        <taxon>Clostridiaceae</taxon>
        <taxon>Clostridium</taxon>
    </lineage>
</organism>